<dbReference type="AlphaFoldDB" id="A0AAD5MBD9"/>
<dbReference type="EMBL" id="JAHQIW010002490">
    <property type="protein sequence ID" value="KAJ1355517.1"/>
    <property type="molecule type" value="Genomic_DNA"/>
</dbReference>
<evidence type="ECO:0000313" key="1">
    <source>
        <dbReference type="EMBL" id="KAJ1355517.1"/>
    </source>
</evidence>
<proteinExistence type="predicted"/>
<reference evidence="1" key="1">
    <citation type="submission" date="2021-06" db="EMBL/GenBank/DDBJ databases">
        <title>Parelaphostrongylus tenuis whole genome reference sequence.</title>
        <authorList>
            <person name="Garwood T.J."/>
            <person name="Larsen P.A."/>
            <person name="Fountain-Jones N.M."/>
            <person name="Garbe J.R."/>
            <person name="Macchietto M.G."/>
            <person name="Kania S.A."/>
            <person name="Gerhold R.W."/>
            <person name="Richards J.E."/>
            <person name="Wolf T.M."/>
        </authorList>
    </citation>
    <scope>NUCLEOTIDE SEQUENCE</scope>
    <source>
        <strain evidence="1">MNPRO001-30</strain>
        <tissue evidence="1">Meninges</tissue>
    </source>
</reference>
<accession>A0AAD5MBD9</accession>
<protein>
    <submittedName>
        <fullName evidence="1">Uncharacterized protein</fullName>
    </submittedName>
</protein>
<dbReference type="Proteomes" id="UP001196413">
    <property type="component" value="Unassembled WGS sequence"/>
</dbReference>
<gene>
    <name evidence="1" type="ORF">KIN20_012958</name>
</gene>
<name>A0AAD5MBD9_PARTN</name>
<organism evidence="1 2">
    <name type="scientific">Parelaphostrongylus tenuis</name>
    <name type="common">Meningeal worm</name>
    <dbReference type="NCBI Taxonomy" id="148309"/>
    <lineage>
        <taxon>Eukaryota</taxon>
        <taxon>Metazoa</taxon>
        <taxon>Ecdysozoa</taxon>
        <taxon>Nematoda</taxon>
        <taxon>Chromadorea</taxon>
        <taxon>Rhabditida</taxon>
        <taxon>Rhabditina</taxon>
        <taxon>Rhabditomorpha</taxon>
        <taxon>Strongyloidea</taxon>
        <taxon>Metastrongylidae</taxon>
        <taxon>Parelaphostrongylus</taxon>
    </lineage>
</organism>
<sequence>MGQRKIDAIRNKCFHLVRDTCTPSARTEGRVMNLGKSKFHLGRKRKLWLSNELWILYSFNLINKSQYNEADRAMELMQRIHYEHGSGSTSHRLTRLLVS</sequence>
<comment type="caution">
    <text evidence="1">The sequence shown here is derived from an EMBL/GenBank/DDBJ whole genome shotgun (WGS) entry which is preliminary data.</text>
</comment>
<evidence type="ECO:0000313" key="2">
    <source>
        <dbReference type="Proteomes" id="UP001196413"/>
    </source>
</evidence>
<keyword evidence="2" id="KW-1185">Reference proteome</keyword>